<feature type="domain" description="Heterokaryon incompatibility" evidence="1">
    <location>
        <begin position="240"/>
        <end position="320"/>
    </location>
</feature>
<dbReference type="Proteomes" id="UP000016922">
    <property type="component" value="Unassembled WGS sequence"/>
</dbReference>
<dbReference type="RefSeq" id="XP_008079918.1">
    <property type="nucleotide sequence ID" value="XM_008081727.1"/>
</dbReference>
<dbReference type="STRING" id="1116229.S3DML1"/>
<dbReference type="OMA" id="TINDSMW"/>
<protein>
    <submittedName>
        <fullName evidence="2">Heterokaryon incompatibility protein</fullName>
    </submittedName>
</protein>
<dbReference type="GeneID" id="19465367"/>
<evidence type="ECO:0000313" key="2">
    <source>
        <dbReference type="EMBL" id="EPE33301.1"/>
    </source>
</evidence>
<gene>
    <name evidence="2" type="ORF">GLAREA_06313</name>
</gene>
<dbReference type="EMBL" id="KE145358">
    <property type="protein sequence ID" value="EPE33301.1"/>
    <property type="molecule type" value="Genomic_DNA"/>
</dbReference>
<proteinExistence type="predicted"/>
<feature type="domain" description="Heterokaryon incompatibility" evidence="1">
    <location>
        <begin position="131"/>
        <end position="193"/>
    </location>
</feature>
<sequence>MLHIHLPLFPPQIDAFIDINFEVTCIQGLYAVRHLAFDLAKICRDEQLKAQLTSPLLPIEKDRSHLFPLAKGWLGICRETHIQCQGVPIGLWASPSINMRLLNIVCAPTGEDVVRLCELSELRKSIGSVEYSTLSHCWGSRRFLTLTKETSADLKKGISRSRLSRTFQDAIQVSAKIGVEYIWIDSLCIFQDSVLDVSAVIYGFIKSDEHARNQGFCPESRDFILKELVQSAINNTDRIHHQWQEQSTLMTEIYQRGVFNIAASAAGDGFLDYFSIPRPPTFTPPWGNQEKIELHVARRNSLYEHLSGAPLNQRGWVLQERLLSPRILHFTRYQMYWECYQTLASEEYQHELPSDLEDFRSTQNMAGDWLRMDAESCNRQYLHDRFYHVVQEYSGCALTKPQDKLIAISGIARILQQKLEDEYVAGFWLKSLPQALLWYISDFGGSPQSPEFQYRAPSWSWASVDKTVRFDRVEKFERSHKSGLRCKLRDYSIDLATSDPFGQVSGGWIRLSGLL</sequence>
<dbReference type="OrthoDB" id="2958217at2759"/>
<dbReference type="Pfam" id="PF06985">
    <property type="entry name" value="HET"/>
    <property type="match status" value="2"/>
</dbReference>
<evidence type="ECO:0000259" key="1">
    <source>
        <dbReference type="Pfam" id="PF06985"/>
    </source>
</evidence>
<name>S3DML1_GLAL2</name>
<dbReference type="PANTHER" id="PTHR33112">
    <property type="entry name" value="DOMAIN PROTEIN, PUTATIVE-RELATED"/>
    <property type="match status" value="1"/>
</dbReference>
<dbReference type="AlphaFoldDB" id="S3DML1"/>
<dbReference type="PANTHER" id="PTHR33112:SF9">
    <property type="entry name" value="HETEROKARYON INCOMPATIBILITY DOMAIN-CONTAINING PROTEIN"/>
    <property type="match status" value="1"/>
</dbReference>
<accession>S3DML1</accession>
<keyword evidence="3" id="KW-1185">Reference proteome</keyword>
<dbReference type="eggNOG" id="ENOG502S8TM">
    <property type="taxonomic scope" value="Eukaryota"/>
</dbReference>
<evidence type="ECO:0000313" key="3">
    <source>
        <dbReference type="Proteomes" id="UP000016922"/>
    </source>
</evidence>
<organism evidence="2 3">
    <name type="scientific">Glarea lozoyensis (strain ATCC 20868 / MF5171)</name>
    <dbReference type="NCBI Taxonomy" id="1116229"/>
    <lineage>
        <taxon>Eukaryota</taxon>
        <taxon>Fungi</taxon>
        <taxon>Dikarya</taxon>
        <taxon>Ascomycota</taxon>
        <taxon>Pezizomycotina</taxon>
        <taxon>Leotiomycetes</taxon>
        <taxon>Helotiales</taxon>
        <taxon>Helotiaceae</taxon>
        <taxon>Glarea</taxon>
    </lineage>
</organism>
<dbReference type="KEGG" id="glz:GLAREA_06313"/>
<dbReference type="HOGENOM" id="CLU_002639_5_3_1"/>
<dbReference type="InterPro" id="IPR010730">
    <property type="entry name" value="HET"/>
</dbReference>
<reference evidence="2 3" key="1">
    <citation type="journal article" date="2013" name="BMC Genomics">
        <title>Genomics-driven discovery of the pneumocandin biosynthetic gene cluster in the fungus Glarea lozoyensis.</title>
        <authorList>
            <person name="Chen L."/>
            <person name="Yue Q."/>
            <person name="Zhang X."/>
            <person name="Xiang M."/>
            <person name="Wang C."/>
            <person name="Li S."/>
            <person name="Che Y."/>
            <person name="Ortiz-Lopez F.J."/>
            <person name="Bills G.F."/>
            <person name="Liu X."/>
            <person name="An Z."/>
        </authorList>
    </citation>
    <scope>NUCLEOTIDE SEQUENCE [LARGE SCALE GENOMIC DNA]</scope>
    <source>
        <strain evidence="3">ATCC 20868 / MF5171</strain>
    </source>
</reference>